<dbReference type="PROSITE" id="PS40000">
    <property type="entry name" value="DM_1"/>
    <property type="match status" value="1"/>
</dbReference>
<dbReference type="SMART" id="SM00301">
    <property type="entry name" value="DM"/>
    <property type="match status" value="1"/>
</dbReference>
<reference evidence="10" key="1">
    <citation type="submission" date="2017-02" db="UniProtKB">
        <authorList>
            <consortium name="WormBaseParasite"/>
        </authorList>
    </citation>
    <scope>IDENTIFICATION</scope>
</reference>
<organism evidence="10">
    <name type="scientific">Anisakis simplex</name>
    <name type="common">Herring worm</name>
    <dbReference type="NCBI Taxonomy" id="6269"/>
    <lineage>
        <taxon>Eukaryota</taxon>
        <taxon>Metazoa</taxon>
        <taxon>Ecdysozoa</taxon>
        <taxon>Nematoda</taxon>
        <taxon>Chromadorea</taxon>
        <taxon>Rhabditida</taxon>
        <taxon>Spirurina</taxon>
        <taxon>Ascaridomorpha</taxon>
        <taxon>Ascaridoidea</taxon>
        <taxon>Anisakidae</taxon>
        <taxon>Anisakis</taxon>
        <taxon>Anisakis simplex complex</taxon>
    </lineage>
</organism>
<dbReference type="InterPro" id="IPR026607">
    <property type="entry name" value="DMRT"/>
</dbReference>
<dbReference type="WBParaSite" id="ASIM_0001608201-mRNA-1">
    <property type="protein sequence ID" value="ASIM_0001608201-mRNA-1"/>
    <property type="gene ID" value="ASIM_0001608201"/>
</dbReference>
<protein>
    <submittedName>
        <fullName evidence="10">Protein doublesex (inferred by orthology to a D. melanogaster protein)</fullName>
    </submittedName>
</protein>
<evidence type="ECO:0000256" key="4">
    <source>
        <dbReference type="ARBA" id="ARBA00023242"/>
    </source>
</evidence>
<dbReference type="PANTHER" id="PTHR12322:SF110">
    <property type="entry name" value="DOUBLESEX- AND MAB-3-RELATED TRANSCRIPTION FACTOR DMD-10"/>
    <property type="match status" value="1"/>
</dbReference>
<dbReference type="PROSITE" id="PS50809">
    <property type="entry name" value="DM_2"/>
    <property type="match status" value="1"/>
</dbReference>
<dbReference type="GO" id="GO:0000978">
    <property type="term" value="F:RNA polymerase II cis-regulatory region sequence-specific DNA binding"/>
    <property type="evidence" value="ECO:0007669"/>
    <property type="project" value="TreeGrafter"/>
</dbReference>
<dbReference type="Pfam" id="PF00751">
    <property type="entry name" value="DM"/>
    <property type="match status" value="1"/>
</dbReference>
<dbReference type="InterPro" id="IPR036407">
    <property type="entry name" value="DM_DNA-bd_sf"/>
</dbReference>
<evidence type="ECO:0000256" key="2">
    <source>
        <dbReference type="ARBA" id="ARBA00022833"/>
    </source>
</evidence>
<dbReference type="PANTHER" id="PTHR12322">
    <property type="entry name" value="DOUBLESEX AND MAB-3 RELATED TRANSCRIPTION FACTOR DMRT"/>
    <property type="match status" value="1"/>
</dbReference>
<dbReference type="SUPFAM" id="SSF82927">
    <property type="entry name" value="Cysteine-rich DNA binding domain, (DM domain)"/>
    <property type="match status" value="1"/>
</dbReference>
<name>A0A0M3K541_ANISI</name>
<reference evidence="8 9" key="2">
    <citation type="submission" date="2018-11" db="EMBL/GenBank/DDBJ databases">
        <authorList>
            <consortium name="Pathogen Informatics"/>
        </authorList>
    </citation>
    <scope>NUCLEOTIDE SEQUENCE [LARGE SCALE GENOMIC DNA]</scope>
</reference>
<keyword evidence="4 5" id="KW-0539">Nucleus</keyword>
<dbReference type="GO" id="GO:0000981">
    <property type="term" value="F:DNA-binding transcription factor activity, RNA polymerase II-specific"/>
    <property type="evidence" value="ECO:0007669"/>
    <property type="project" value="TreeGrafter"/>
</dbReference>
<keyword evidence="3 5" id="KW-0238">DNA-binding</keyword>
<feature type="region of interest" description="Disordered" evidence="6">
    <location>
        <begin position="105"/>
        <end position="145"/>
    </location>
</feature>
<evidence type="ECO:0000256" key="3">
    <source>
        <dbReference type="ARBA" id="ARBA00023125"/>
    </source>
</evidence>
<dbReference type="GO" id="GO:0007548">
    <property type="term" value="P:sex differentiation"/>
    <property type="evidence" value="ECO:0007669"/>
    <property type="project" value="TreeGrafter"/>
</dbReference>
<accession>A0A0M3K541</accession>
<evidence type="ECO:0000256" key="1">
    <source>
        <dbReference type="ARBA" id="ARBA00022723"/>
    </source>
</evidence>
<evidence type="ECO:0000313" key="9">
    <source>
        <dbReference type="Proteomes" id="UP000267096"/>
    </source>
</evidence>
<feature type="compositionally biased region" description="Polar residues" evidence="6">
    <location>
        <begin position="133"/>
        <end position="144"/>
    </location>
</feature>
<gene>
    <name evidence="8" type="ORF">ASIM_LOCUS15489</name>
</gene>
<evidence type="ECO:0000313" key="10">
    <source>
        <dbReference type="WBParaSite" id="ASIM_0001608201-mRNA-1"/>
    </source>
</evidence>
<dbReference type="Proteomes" id="UP000267096">
    <property type="component" value="Unassembled WGS sequence"/>
</dbReference>
<evidence type="ECO:0000256" key="6">
    <source>
        <dbReference type="SAM" id="MobiDB-lite"/>
    </source>
</evidence>
<sequence>MTQIGFYTANPLACTAAHGYPSLASYHHLMDSHTVSYTKRVPNCQKCGQHGRKSRLKGHKRICPYRDCNCAKCQVVSERQKLMADQIKIRRRQRKDTLMNITHKQLQQTMHQPPSSFVSSSSPTGSVTESNSYSPTSSINNTFTPSPPDVLKAAVSAQTAASSAIPTSLAQLPSLLFHAAPAVSAASLGASTAGRALPGAVATATATNGAAASCFSSLIDSLNNATAPIAMPVAINPSLLSAAAACSSSSSTSAAAVHAVQQAAAHSNHPLMNLSSMIDNEQLLQSLLNNVRLLEQKMCSIEKQSHDETNAASSAFVDVCSV</sequence>
<dbReference type="Gene3D" id="4.10.1040.10">
    <property type="entry name" value="DM DNA-binding domain"/>
    <property type="match status" value="1"/>
</dbReference>
<dbReference type="AlphaFoldDB" id="A0A0M3K541"/>
<keyword evidence="9" id="KW-1185">Reference proteome</keyword>
<feature type="DNA-binding region" description="DM" evidence="5">
    <location>
        <begin position="44"/>
        <end position="91"/>
    </location>
</feature>
<dbReference type="FunFam" id="4.10.1040.10:FF:000001">
    <property type="entry name" value="doublesex- and mab-3-related transcription factor 1"/>
    <property type="match status" value="1"/>
</dbReference>
<dbReference type="GO" id="GO:0046872">
    <property type="term" value="F:metal ion binding"/>
    <property type="evidence" value="ECO:0007669"/>
    <property type="project" value="UniProtKB-KW"/>
</dbReference>
<evidence type="ECO:0000313" key="8">
    <source>
        <dbReference type="EMBL" id="VDK55336.1"/>
    </source>
</evidence>
<dbReference type="GO" id="GO:0005634">
    <property type="term" value="C:nucleus"/>
    <property type="evidence" value="ECO:0007669"/>
    <property type="project" value="UniProtKB-SubCell"/>
</dbReference>
<feature type="compositionally biased region" description="Low complexity" evidence="6">
    <location>
        <begin position="113"/>
        <end position="132"/>
    </location>
</feature>
<evidence type="ECO:0000256" key="5">
    <source>
        <dbReference type="PROSITE-ProRule" id="PRU00070"/>
    </source>
</evidence>
<keyword evidence="2 5" id="KW-0862">Zinc</keyword>
<feature type="domain" description="DM" evidence="7">
    <location>
        <begin position="44"/>
        <end position="91"/>
    </location>
</feature>
<comment type="subcellular location">
    <subcellularLocation>
        <location evidence="5">Nucleus</location>
    </subcellularLocation>
</comment>
<keyword evidence="1 5" id="KW-0479">Metal-binding</keyword>
<dbReference type="InterPro" id="IPR001275">
    <property type="entry name" value="DM_DNA-bd"/>
</dbReference>
<proteinExistence type="predicted"/>
<dbReference type="OrthoDB" id="6162476at2759"/>
<evidence type="ECO:0000259" key="7">
    <source>
        <dbReference type="PROSITE" id="PS50809"/>
    </source>
</evidence>
<dbReference type="EMBL" id="UYRR01032360">
    <property type="protein sequence ID" value="VDK55336.1"/>
    <property type="molecule type" value="Genomic_DNA"/>
</dbReference>